<organism evidence="2">
    <name type="scientific">mine drainage metagenome</name>
    <dbReference type="NCBI Taxonomy" id="410659"/>
    <lineage>
        <taxon>unclassified sequences</taxon>
        <taxon>metagenomes</taxon>
        <taxon>ecological metagenomes</taxon>
    </lineage>
</organism>
<name>A0A1J5P704_9ZZZZ</name>
<reference evidence="2" key="1">
    <citation type="submission" date="2016-10" db="EMBL/GenBank/DDBJ databases">
        <title>Sequence of Gallionella enrichment culture.</title>
        <authorList>
            <person name="Poehlein A."/>
            <person name="Muehling M."/>
            <person name="Daniel R."/>
        </authorList>
    </citation>
    <scope>NUCLEOTIDE SEQUENCE</scope>
</reference>
<sequence>MRASHECYVASDSATGSGDNDDFTVKHPVRSHDQTPLRSCLAISNCWIWLVPS</sequence>
<comment type="caution">
    <text evidence="2">The sequence shown here is derived from an EMBL/GenBank/DDBJ whole genome shotgun (WGS) entry which is preliminary data.</text>
</comment>
<proteinExistence type="predicted"/>
<evidence type="ECO:0000313" key="2">
    <source>
        <dbReference type="EMBL" id="OIQ66986.1"/>
    </source>
</evidence>
<feature type="region of interest" description="Disordered" evidence="1">
    <location>
        <begin position="1"/>
        <end position="22"/>
    </location>
</feature>
<evidence type="ECO:0000256" key="1">
    <source>
        <dbReference type="SAM" id="MobiDB-lite"/>
    </source>
</evidence>
<dbReference type="AlphaFoldDB" id="A0A1J5P704"/>
<accession>A0A1J5P704</accession>
<protein>
    <submittedName>
        <fullName evidence="2">Uncharacterized protein</fullName>
    </submittedName>
</protein>
<dbReference type="EMBL" id="MLJW01006221">
    <property type="protein sequence ID" value="OIQ66986.1"/>
    <property type="molecule type" value="Genomic_DNA"/>
</dbReference>
<gene>
    <name evidence="2" type="ORF">GALL_514390</name>
</gene>